<organism evidence="1 2">
    <name type="scientific">Streptomyces natalensis ATCC 27448</name>
    <dbReference type="NCBI Taxonomy" id="1240678"/>
    <lineage>
        <taxon>Bacteria</taxon>
        <taxon>Bacillati</taxon>
        <taxon>Actinomycetota</taxon>
        <taxon>Actinomycetes</taxon>
        <taxon>Kitasatosporales</taxon>
        <taxon>Streptomycetaceae</taxon>
        <taxon>Streptomyces</taxon>
    </lineage>
</organism>
<sequence length="173" mass="19416">MAHVPVIVITGPSGTGKTVTGWEIREILRERKVAHALIDMDNIRWCYVPDSRDRFNRTLGAKNLAAVWANFREAGADRLVLSGIVESHEDIRLIEQAVPGADITVYRLHVDEATLEGRMRQRERGRGLDRNLARAKELTDIMARNGIGDHLIDADRELDEIAQEIIGLSGWLS</sequence>
<accession>A0A0D7CPC3</accession>
<dbReference type="Pfam" id="PF13238">
    <property type="entry name" value="AAA_18"/>
    <property type="match status" value="1"/>
</dbReference>
<dbReference type="RefSeq" id="WP_030063763.1">
    <property type="nucleotide sequence ID" value="NZ_JRKI01000012.1"/>
</dbReference>
<keyword evidence="2" id="KW-1185">Reference proteome</keyword>
<dbReference type="Proteomes" id="UP000032458">
    <property type="component" value="Unassembled WGS sequence"/>
</dbReference>
<name>A0A0D7CPC3_9ACTN</name>
<dbReference type="AlphaFoldDB" id="A0A0D7CPC3"/>
<comment type="caution">
    <text evidence="1">The sequence shown here is derived from an EMBL/GenBank/DDBJ whole genome shotgun (WGS) entry which is preliminary data.</text>
</comment>
<dbReference type="SUPFAM" id="SSF52540">
    <property type="entry name" value="P-loop containing nucleoside triphosphate hydrolases"/>
    <property type="match status" value="1"/>
</dbReference>
<dbReference type="PATRIC" id="fig|1240678.4.peg.2188"/>
<dbReference type="InterPro" id="IPR027417">
    <property type="entry name" value="P-loop_NTPase"/>
</dbReference>
<evidence type="ECO:0000313" key="1">
    <source>
        <dbReference type="EMBL" id="KIZ18073.1"/>
    </source>
</evidence>
<protein>
    <submittedName>
        <fullName evidence="1">Uncharacterized protein</fullName>
    </submittedName>
</protein>
<gene>
    <name evidence="1" type="ORF">SNA_10450</name>
</gene>
<reference evidence="1 2" key="1">
    <citation type="submission" date="2014-09" db="EMBL/GenBank/DDBJ databases">
        <title>Draft genome sequence of Streptomyces natalensis ATCC 27448, producer of the antifungal pimaricin.</title>
        <authorList>
            <person name="Mendes M.V."/>
            <person name="Beites T."/>
            <person name="Pires S."/>
            <person name="Santos C.L."/>
            <person name="Moradas-Ferreira P."/>
        </authorList>
    </citation>
    <scope>NUCLEOTIDE SEQUENCE [LARGE SCALE GENOMIC DNA]</scope>
    <source>
        <strain evidence="1 2">ATCC 27448</strain>
    </source>
</reference>
<dbReference type="Gene3D" id="3.40.50.300">
    <property type="entry name" value="P-loop containing nucleotide triphosphate hydrolases"/>
    <property type="match status" value="1"/>
</dbReference>
<evidence type="ECO:0000313" key="2">
    <source>
        <dbReference type="Proteomes" id="UP000032458"/>
    </source>
</evidence>
<proteinExistence type="predicted"/>
<dbReference type="EMBL" id="JRKI01000012">
    <property type="protein sequence ID" value="KIZ18073.1"/>
    <property type="molecule type" value="Genomic_DNA"/>
</dbReference>